<gene>
    <name evidence="1" type="ORF">E3N88_04442</name>
</gene>
<organism evidence="1 2">
    <name type="scientific">Mikania micrantha</name>
    <name type="common">bitter vine</name>
    <dbReference type="NCBI Taxonomy" id="192012"/>
    <lineage>
        <taxon>Eukaryota</taxon>
        <taxon>Viridiplantae</taxon>
        <taxon>Streptophyta</taxon>
        <taxon>Embryophyta</taxon>
        <taxon>Tracheophyta</taxon>
        <taxon>Spermatophyta</taxon>
        <taxon>Magnoliopsida</taxon>
        <taxon>eudicotyledons</taxon>
        <taxon>Gunneridae</taxon>
        <taxon>Pentapetalae</taxon>
        <taxon>asterids</taxon>
        <taxon>campanulids</taxon>
        <taxon>Asterales</taxon>
        <taxon>Asteraceae</taxon>
        <taxon>Asteroideae</taxon>
        <taxon>Heliantheae alliance</taxon>
        <taxon>Eupatorieae</taxon>
        <taxon>Mikania</taxon>
    </lineage>
</organism>
<dbReference type="AlphaFoldDB" id="A0A5N6PUI0"/>
<dbReference type="EMBL" id="SZYD01000002">
    <property type="protein sequence ID" value="KAD7117174.1"/>
    <property type="molecule type" value="Genomic_DNA"/>
</dbReference>
<proteinExistence type="predicted"/>
<protein>
    <submittedName>
        <fullName evidence="1">Uncharacterized protein</fullName>
    </submittedName>
</protein>
<comment type="caution">
    <text evidence="1">The sequence shown here is derived from an EMBL/GenBank/DDBJ whole genome shotgun (WGS) entry which is preliminary data.</text>
</comment>
<name>A0A5N6PUI0_9ASTR</name>
<sequence>MNSQDTMTNTNLERGFVDHRRPMKALLRGENIDFLDLPRFPQRVFFLFLLKLQALSMKIKILETKLDLALYPKDPSQSDAAPHELIVTLDGILIEDE</sequence>
<keyword evidence="2" id="KW-1185">Reference proteome</keyword>
<accession>A0A5N6PUI0</accession>
<evidence type="ECO:0000313" key="2">
    <source>
        <dbReference type="Proteomes" id="UP000326396"/>
    </source>
</evidence>
<evidence type="ECO:0000313" key="1">
    <source>
        <dbReference type="EMBL" id="KAD7117174.1"/>
    </source>
</evidence>
<dbReference type="Proteomes" id="UP000326396">
    <property type="component" value="Linkage Group LG10"/>
</dbReference>
<reference evidence="1 2" key="1">
    <citation type="submission" date="2019-05" db="EMBL/GenBank/DDBJ databases">
        <title>Mikania micrantha, genome provides insights into the molecular mechanism of rapid growth.</title>
        <authorList>
            <person name="Liu B."/>
        </authorList>
    </citation>
    <scope>NUCLEOTIDE SEQUENCE [LARGE SCALE GENOMIC DNA]</scope>
    <source>
        <strain evidence="1">NLD-2019</strain>
        <tissue evidence="1">Leaf</tissue>
    </source>
</reference>